<name>A0A2T6KIS4_9RHOB</name>
<dbReference type="Pfam" id="PF00582">
    <property type="entry name" value="Usp"/>
    <property type="match status" value="2"/>
</dbReference>
<dbReference type="PRINTS" id="PR01438">
    <property type="entry name" value="UNVRSLSTRESS"/>
</dbReference>
<accession>A0A2T6KIS4</accession>
<dbReference type="InterPro" id="IPR006015">
    <property type="entry name" value="Universal_stress_UspA"/>
</dbReference>
<dbReference type="OrthoDB" id="9804721at2"/>
<dbReference type="CDD" id="cd00293">
    <property type="entry name" value="USP-like"/>
    <property type="match status" value="2"/>
</dbReference>
<keyword evidence="4" id="KW-1185">Reference proteome</keyword>
<dbReference type="InterPro" id="IPR006016">
    <property type="entry name" value="UspA"/>
</dbReference>
<comment type="caution">
    <text evidence="3">The sequence shown here is derived from an EMBL/GenBank/DDBJ whole genome shotgun (WGS) entry which is preliminary data.</text>
</comment>
<feature type="domain" description="UspA" evidence="2">
    <location>
        <begin position="203"/>
        <end position="276"/>
    </location>
</feature>
<dbReference type="PANTHER" id="PTHR46268:SF6">
    <property type="entry name" value="UNIVERSAL STRESS PROTEIN UP12"/>
    <property type="match status" value="1"/>
</dbReference>
<dbReference type="EMBL" id="QBUD01000004">
    <property type="protein sequence ID" value="PUB15624.1"/>
    <property type="molecule type" value="Genomic_DNA"/>
</dbReference>
<evidence type="ECO:0000256" key="1">
    <source>
        <dbReference type="ARBA" id="ARBA00008791"/>
    </source>
</evidence>
<evidence type="ECO:0000313" key="3">
    <source>
        <dbReference type="EMBL" id="PUB15624.1"/>
    </source>
</evidence>
<evidence type="ECO:0000313" key="4">
    <source>
        <dbReference type="Proteomes" id="UP000244523"/>
    </source>
</evidence>
<organism evidence="3 4">
    <name type="scientific">Yoonia sediminilitoris</name>
    <dbReference type="NCBI Taxonomy" id="1286148"/>
    <lineage>
        <taxon>Bacteria</taxon>
        <taxon>Pseudomonadati</taxon>
        <taxon>Pseudomonadota</taxon>
        <taxon>Alphaproteobacteria</taxon>
        <taxon>Rhodobacterales</taxon>
        <taxon>Paracoccaceae</taxon>
        <taxon>Yoonia</taxon>
    </lineage>
</organism>
<feature type="domain" description="UspA" evidence="2">
    <location>
        <begin position="4"/>
        <end position="146"/>
    </location>
</feature>
<reference evidence="3 4" key="1">
    <citation type="submission" date="2018-04" db="EMBL/GenBank/DDBJ databases">
        <title>Genomic Encyclopedia of Archaeal and Bacterial Type Strains, Phase II (KMG-II): from individual species to whole genera.</title>
        <authorList>
            <person name="Goeker M."/>
        </authorList>
    </citation>
    <scope>NUCLEOTIDE SEQUENCE [LARGE SCALE GENOMIC DNA]</scope>
    <source>
        <strain evidence="3 4">DSM 29955</strain>
    </source>
</reference>
<dbReference type="RefSeq" id="WP_108386290.1">
    <property type="nucleotide sequence ID" value="NZ_QBUD01000004.1"/>
</dbReference>
<dbReference type="Gene3D" id="3.40.50.12370">
    <property type="match status" value="1"/>
</dbReference>
<protein>
    <submittedName>
        <fullName evidence="3">Nucleotide-binding universal stress UspA family protein</fullName>
    </submittedName>
</protein>
<dbReference type="Proteomes" id="UP000244523">
    <property type="component" value="Unassembled WGS sequence"/>
</dbReference>
<gene>
    <name evidence="3" type="ORF">C8N45_104244</name>
</gene>
<dbReference type="PANTHER" id="PTHR46268">
    <property type="entry name" value="STRESS RESPONSE PROTEIN NHAX"/>
    <property type="match status" value="1"/>
</dbReference>
<comment type="similarity">
    <text evidence="1">Belongs to the universal stress protein A family.</text>
</comment>
<proteinExistence type="inferred from homology"/>
<dbReference type="AlphaFoldDB" id="A0A2T6KIS4"/>
<dbReference type="SUPFAM" id="SSF52402">
    <property type="entry name" value="Adenine nucleotide alpha hydrolases-like"/>
    <property type="match status" value="2"/>
</dbReference>
<sequence>MTLRTILVCLTNTSSAADVMKCAAILARRDNAHVIGLHVTESLIVYPSIAMHIPDITYQTFATSQKGHTQDLKDIFDAQTRAEGFPSEWRHLASDTATVADRIVESARSVDLVVMAQEDDSHDRTMMNNLQERVIRESGRPVLVIPRGYQADTLGDTVVLGWSPTREATRAAHDMEQVISPDAKVSILRIDKATGDELSDFDTNDLAAALARYGHDVSVIHREQAGEKVADVLSHEAFEIGADLLVTGAFGHSRTYDFVIGAVSRALLSDAKIPVLYSK</sequence>
<evidence type="ECO:0000259" key="2">
    <source>
        <dbReference type="Pfam" id="PF00582"/>
    </source>
</evidence>